<comment type="caution">
    <text evidence="2">The sequence shown here is derived from an EMBL/GenBank/DDBJ whole genome shotgun (WGS) entry which is preliminary data.</text>
</comment>
<feature type="compositionally biased region" description="Basic residues" evidence="1">
    <location>
        <begin position="1"/>
        <end position="10"/>
    </location>
</feature>
<organism evidence="2 3">
    <name type="scientific">Thalassiosira oceanica</name>
    <name type="common">Marine diatom</name>
    <dbReference type="NCBI Taxonomy" id="159749"/>
    <lineage>
        <taxon>Eukaryota</taxon>
        <taxon>Sar</taxon>
        <taxon>Stramenopiles</taxon>
        <taxon>Ochrophyta</taxon>
        <taxon>Bacillariophyta</taxon>
        <taxon>Coscinodiscophyceae</taxon>
        <taxon>Thalassiosirophycidae</taxon>
        <taxon>Thalassiosirales</taxon>
        <taxon>Thalassiosiraceae</taxon>
        <taxon>Thalassiosira</taxon>
    </lineage>
</organism>
<keyword evidence="3" id="KW-1185">Reference proteome</keyword>
<feature type="region of interest" description="Disordered" evidence="1">
    <location>
        <begin position="108"/>
        <end position="130"/>
    </location>
</feature>
<protein>
    <submittedName>
        <fullName evidence="2">Uncharacterized protein</fullName>
    </submittedName>
</protein>
<dbReference type="EMBL" id="AGNL01007761">
    <property type="protein sequence ID" value="EJK71010.1"/>
    <property type="molecule type" value="Genomic_DNA"/>
</dbReference>
<dbReference type="Proteomes" id="UP000266841">
    <property type="component" value="Unassembled WGS sequence"/>
</dbReference>
<evidence type="ECO:0000313" key="3">
    <source>
        <dbReference type="Proteomes" id="UP000266841"/>
    </source>
</evidence>
<sequence>MSELRRRVRKNLPVTHHNARPDPPDHDELHPPRVDKRPPGRASAPPRTPRPPYTQLTSGSTSGAPKSHCRTNEHVGHVGRPIWRGVGDEEEDDPNVLGPAARAAQETRLSKYCPPTTDDLPSGFLEHPDLNRTGRGGLCLECEQSCLR</sequence>
<gene>
    <name evidence="2" type="ORF">THAOC_07587</name>
</gene>
<feature type="region of interest" description="Disordered" evidence="1">
    <location>
        <begin position="1"/>
        <end position="95"/>
    </location>
</feature>
<feature type="compositionally biased region" description="Polar residues" evidence="1">
    <location>
        <begin position="54"/>
        <end position="64"/>
    </location>
</feature>
<feature type="compositionally biased region" description="Basic and acidic residues" evidence="1">
    <location>
        <begin position="19"/>
        <end position="38"/>
    </location>
</feature>
<evidence type="ECO:0000256" key="1">
    <source>
        <dbReference type="SAM" id="MobiDB-lite"/>
    </source>
</evidence>
<proteinExistence type="predicted"/>
<name>K0SZY5_THAOC</name>
<reference evidence="2 3" key="1">
    <citation type="journal article" date="2012" name="Genome Biol.">
        <title>Genome and low-iron response of an oceanic diatom adapted to chronic iron limitation.</title>
        <authorList>
            <person name="Lommer M."/>
            <person name="Specht M."/>
            <person name="Roy A.S."/>
            <person name="Kraemer L."/>
            <person name="Andreson R."/>
            <person name="Gutowska M.A."/>
            <person name="Wolf J."/>
            <person name="Bergner S.V."/>
            <person name="Schilhabel M.B."/>
            <person name="Klostermeier U.C."/>
            <person name="Beiko R.G."/>
            <person name="Rosenstiel P."/>
            <person name="Hippler M."/>
            <person name="Laroche J."/>
        </authorList>
    </citation>
    <scope>NUCLEOTIDE SEQUENCE [LARGE SCALE GENOMIC DNA]</scope>
    <source>
        <strain evidence="2 3">CCMP1005</strain>
    </source>
</reference>
<dbReference type="AlphaFoldDB" id="K0SZY5"/>
<evidence type="ECO:0000313" key="2">
    <source>
        <dbReference type="EMBL" id="EJK71010.1"/>
    </source>
</evidence>
<accession>K0SZY5</accession>